<dbReference type="InterPro" id="IPR029044">
    <property type="entry name" value="Nucleotide-diphossugar_trans"/>
</dbReference>
<keyword evidence="6" id="KW-0067">ATP-binding</keyword>
<evidence type="ECO:0000256" key="2">
    <source>
        <dbReference type="ARBA" id="ARBA00022600"/>
    </source>
</evidence>
<dbReference type="PROSITE" id="PS00809">
    <property type="entry name" value="ADP_GLC_PYROPHOSPH_2"/>
    <property type="match status" value="1"/>
</dbReference>
<keyword evidence="7" id="KW-0119">Carbohydrate metabolism</keyword>
<dbReference type="NCBIfam" id="NF002772">
    <property type="entry name" value="PRK02862.1"/>
    <property type="match status" value="1"/>
</dbReference>
<keyword evidence="2" id="KW-0321">Glycogen metabolism</keyword>
<evidence type="ECO:0000313" key="10">
    <source>
        <dbReference type="Proteomes" id="UP000215027"/>
    </source>
</evidence>
<proteinExistence type="inferred from homology"/>
<evidence type="ECO:0000256" key="1">
    <source>
        <dbReference type="ARBA" id="ARBA00010443"/>
    </source>
</evidence>
<evidence type="ECO:0000313" key="9">
    <source>
        <dbReference type="EMBL" id="CUS05078.2"/>
    </source>
</evidence>
<comment type="similarity">
    <text evidence="1">Belongs to the bacterial/plant glucose-1-phosphate adenylyltransferase family.</text>
</comment>
<dbReference type="PANTHER" id="PTHR43523">
    <property type="entry name" value="GLUCOSE-1-PHOSPHATE ADENYLYLTRANSFERASE-RELATED"/>
    <property type="match status" value="1"/>
</dbReference>
<evidence type="ECO:0000256" key="4">
    <source>
        <dbReference type="ARBA" id="ARBA00022695"/>
    </source>
</evidence>
<protein>
    <submittedName>
        <fullName evidence="9">Glucose-1-phosphate adenylyltransferase</fullName>
        <ecNumber evidence="9">2.7.7.27</ecNumber>
    </submittedName>
</protein>
<dbReference type="PROSITE" id="PS00808">
    <property type="entry name" value="ADP_GLC_PYROPHOSPH_1"/>
    <property type="match status" value="1"/>
</dbReference>
<keyword evidence="4 9" id="KW-0548">Nucleotidyltransferase</keyword>
<dbReference type="SUPFAM" id="SSF51161">
    <property type="entry name" value="Trimeric LpxA-like enzymes"/>
    <property type="match status" value="1"/>
</dbReference>
<dbReference type="RefSeq" id="WP_197699800.1">
    <property type="nucleotide sequence ID" value="NZ_LN890655.1"/>
</dbReference>
<dbReference type="Pfam" id="PF00483">
    <property type="entry name" value="NTP_transferase"/>
    <property type="match status" value="1"/>
</dbReference>
<dbReference type="InterPro" id="IPR005835">
    <property type="entry name" value="NTP_transferase_dom"/>
</dbReference>
<dbReference type="Gene3D" id="3.90.550.10">
    <property type="entry name" value="Spore Coat Polysaccharide Biosynthesis Protein SpsA, Chain A"/>
    <property type="match status" value="1"/>
</dbReference>
<dbReference type="Pfam" id="PF25247">
    <property type="entry name" value="LbH_GLGC"/>
    <property type="match status" value="1"/>
</dbReference>
<dbReference type="InterPro" id="IPR011004">
    <property type="entry name" value="Trimer_LpxA-like_sf"/>
</dbReference>
<evidence type="ECO:0000256" key="3">
    <source>
        <dbReference type="ARBA" id="ARBA00022679"/>
    </source>
</evidence>
<dbReference type="GO" id="GO:0005524">
    <property type="term" value="F:ATP binding"/>
    <property type="evidence" value="ECO:0007669"/>
    <property type="project" value="UniProtKB-KW"/>
</dbReference>
<sequence>MPYMKSVLGLILGGGQGARLYPLTKERSKPAVPLAGKYRLIDIPMSNCFHADIEKIAILTQFNSASLHRHIWSTYTRDQFSPGWIQILAAEQTPHNRDWYQGTADAVRKQWVEIKEAGTRYVLILAGDHLYRMDYRKFVQRHIDSEAHISVAVQPVSRETVSGLGILKMGSDSRITNFTEKPKDPEILKQFESGANPDKPFLASMGIYVFNTDVLQEVLEEKLVDFGRDILPQSIDKRRVCGYTFDGFWEDIGTIRRFFEVNLRMAKANAPFDFYAAHAPIFTHARFLPGSEVQNSRLDEVLLADGCRIYDSTVRESVVGLRSIIGSEANIQSSILMGADYYETDAEKAENRRLARPDIGIGENAVIKGAIVDKNARIGRDVTIRYIPDRPEEETESWVARDGIVIVPKNAIVPDNTVI</sequence>
<dbReference type="AlphaFoldDB" id="A0A160T701"/>
<keyword evidence="10" id="KW-1185">Reference proteome</keyword>
<evidence type="ECO:0000256" key="6">
    <source>
        <dbReference type="ARBA" id="ARBA00022840"/>
    </source>
</evidence>
<dbReference type="CDD" id="cd04651">
    <property type="entry name" value="LbH_G1P_AT_C"/>
    <property type="match status" value="1"/>
</dbReference>
<organism evidence="9 10">
    <name type="scientific">Candidatus Promineifilum breve</name>
    <dbReference type="NCBI Taxonomy" id="1806508"/>
    <lineage>
        <taxon>Bacteria</taxon>
        <taxon>Bacillati</taxon>
        <taxon>Chloroflexota</taxon>
        <taxon>Ardenticatenia</taxon>
        <taxon>Candidatus Promineifilales</taxon>
        <taxon>Candidatus Promineifilaceae</taxon>
        <taxon>Candidatus Promineifilum</taxon>
    </lineage>
</organism>
<dbReference type="Gene3D" id="2.160.10.10">
    <property type="entry name" value="Hexapeptide repeat proteins"/>
    <property type="match status" value="1"/>
</dbReference>
<dbReference type="GO" id="GO:0008878">
    <property type="term" value="F:glucose-1-phosphate adenylyltransferase activity"/>
    <property type="evidence" value="ECO:0007669"/>
    <property type="project" value="UniProtKB-EC"/>
</dbReference>
<gene>
    <name evidence="9" type="primary">glgC</name>
    <name evidence="9" type="ORF">CFX0092_A3200</name>
</gene>
<dbReference type="SUPFAM" id="SSF53448">
    <property type="entry name" value="Nucleotide-diphospho-sugar transferases"/>
    <property type="match status" value="1"/>
</dbReference>
<dbReference type="InterPro" id="IPR011831">
    <property type="entry name" value="ADP-Glc_PPase"/>
</dbReference>
<keyword evidence="5" id="KW-0547">Nucleotide-binding</keyword>
<evidence type="ECO:0000256" key="7">
    <source>
        <dbReference type="ARBA" id="ARBA00023277"/>
    </source>
</evidence>
<dbReference type="PROSITE" id="PS00810">
    <property type="entry name" value="ADP_GLC_PYROPHOSPH_3"/>
    <property type="match status" value="1"/>
</dbReference>
<dbReference type="GO" id="GO:0005978">
    <property type="term" value="P:glycogen biosynthetic process"/>
    <property type="evidence" value="ECO:0007669"/>
    <property type="project" value="InterPro"/>
</dbReference>
<reference evidence="9" key="1">
    <citation type="submission" date="2016-01" db="EMBL/GenBank/DDBJ databases">
        <authorList>
            <person name="Mcilroy J.S."/>
            <person name="Karst M S."/>
            <person name="Albertsen M."/>
        </authorList>
    </citation>
    <scope>NUCLEOTIDE SEQUENCE</scope>
    <source>
        <strain evidence="9">Cfx-K</strain>
    </source>
</reference>
<dbReference type="EMBL" id="LN890655">
    <property type="protein sequence ID" value="CUS05078.2"/>
    <property type="molecule type" value="Genomic_DNA"/>
</dbReference>
<dbReference type="EC" id="2.7.7.27" evidence="9"/>
<dbReference type="KEGG" id="pbf:CFX0092_A3200"/>
<evidence type="ECO:0000259" key="8">
    <source>
        <dbReference type="Pfam" id="PF00483"/>
    </source>
</evidence>
<name>A0A160T701_9CHLR</name>
<feature type="domain" description="Nucleotidyl transferase" evidence="8">
    <location>
        <begin position="9"/>
        <end position="266"/>
    </location>
</feature>
<evidence type="ECO:0000256" key="5">
    <source>
        <dbReference type="ARBA" id="ARBA00022741"/>
    </source>
</evidence>
<accession>A0A160T701</accession>
<dbReference type="CDD" id="cd02508">
    <property type="entry name" value="ADP_Glucose_PP"/>
    <property type="match status" value="1"/>
</dbReference>
<keyword evidence="3 9" id="KW-0808">Transferase</keyword>
<dbReference type="Proteomes" id="UP000215027">
    <property type="component" value="Chromosome I"/>
</dbReference>
<dbReference type="PANTHER" id="PTHR43523:SF12">
    <property type="entry name" value="GLUCOSE-1-PHOSPHATE ADENYLYLTRANSFERASE LARGE SUBUNIT 1, CHLOROPLASTIC-RELATED"/>
    <property type="match status" value="1"/>
</dbReference>
<dbReference type="InterPro" id="IPR005836">
    <property type="entry name" value="ADP_Glu_pyroP_CS"/>
</dbReference>